<evidence type="ECO:0008006" key="14">
    <source>
        <dbReference type="Google" id="ProtNLM"/>
    </source>
</evidence>
<dbReference type="Pfam" id="PF10585">
    <property type="entry name" value="UBA_E1_SCCH"/>
    <property type="match status" value="1"/>
</dbReference>
<dbReference type="Gene3D" id="3.50.50.80">
    <property type="entry name" value="Ubiquitin-activating enzyme E1, inactive adenylation domain, subdomain 1"/>
    <property type="match status" value="1"/>
</dbReference>
<dbReference type="GO" id="GO:0019948">
    <property type="term" value="F:SUMO activating enzyme activity"/>
    <property type="evidence" value="ECO:0007669"/>
    <property type="project" value="TreeGrafter"/>
</dbReference>
<keyword evidence="5" id="KW-0833">Ubl conjugation pathway</keyword>
<dbReference type="InterPro" id="IPR028077">
    <property type="entry name" value="UAE_UbL_dom"/>
</dbReference>
<dbReference type="STRING" id="1169540.A0A0G4EFX0"/>
<dbReference type="UniPathway" id="UPA00886"/>
<dbReference type="Proteomes" id="UP000041254">
    <property type="component" value="Unassembled WGS sequence"/>
</dbReference>
<evidence type="ECO:0000256" key="2">
    <source>
        <dbReference type="ARBA" id="ARBA00005673"/>
    </source>
</evidence>
<dbReference type="AlphaFoldDB" id="A0A0G4EFX0"/>
<dbReference type="Pfam" id="PF14732">
    <property type="entry name" value="UAE_UbL"/>
    <property type="match status" value="1"/>
</dbReference>
<protein>
    <recommendedName>
        <fullName evidence="14">SUMO-activating enzyme subunit</fullName>
    </recommendedName>
</protein>
<organism evidence="12 13">
    <name type="scientific">Vitrella brassicaformis (strain CCMP3155)</name>
    <dbReference type="NCBI Taxonomy" id="1169540"/>
    <lineage>
        <taxon>Eukaryota</taxon>
        <taxon>Sar</taxon>
        <taxon>Alveolata</taxon>
        <taxon>Colpodellida</taxon>
        <taxon>Vitrellaceae</taxon>
        <taxon>Vitrella</taxon>
    </lineage>
</organism>
<dbReference type="InterPro" id="IPR045886">
    <property type="entry name" value="ThiF/MoeB/HesA"/>
</dbReference>
<evidence type="ECO:0000259" key="10">
    <source>
        <dbReference type="Pfam" id="PF10585"/>
    </source>
</evidence>
<comment type="pathway">
    <text evidence="1">Protein modification; protein sumoylation.</text>
</comment>
<dbReference type="GO" id="GO:0031510">
    <property type="term" value="C:SUMO activating enzyme complex"/>
    <property type="evidence" value="ECO:0007669"/>
    <property type="project" value="TreeGrafter"/>
</dbReference>
<comment type="similarity">
    <text evidence="2">Belongs to the ubiquitin-activating E1 family.</text>
</comment>
<dbReference type="InterPro" id="IPR035985">
    <property type="entry name" value="Ubiquitin-activating_enz"/>
</dbReference>
<feature type="domain" description="Ubiquitin/SUMO-activating enzyme ubiquitin-like" evidence="11">
    <location>
        <begin position="493"/>
        <end position="562"/>
    </location>
</feature>
<evidence type="ECO:0000259" key="9">
    <source>
        <dbReference type="Pfam" id="PF00899"/>
    </source>
</evidence>
<keyword evidence="13" id="KW-1185">Reference proteome</keyword>
<sequence>MTSRREAHLKEALGDDLYARVKRSRLLVVGAGGIGCELLKNLVLAGFDDIDIIDLDTIDVSNLNRQFLFRKHHVGQPKSTVAKESVASFSPHTRIQAHLGNIMEPRFACRYFSQFDVVLNALDNAKARSYVNSICIATERPLIESGTTGFKGQVRVIGGDVECYECQVQTNTEQTFAVCTIRSTPDRPEHCVQWAKYLYELMFGDPNDDNLLADLKHELKQEEHSDHNGKLVADRFAENIFNKLFKKDIEQNRELQDMAKNFFRPPPIPLSLDGAMRLTDGNGNIHGANGNASSSSSTTNAGTPAAIAEQKVWSVHECAQKFIGAITTMYNERGDEVGTLQFSKEDPIAVDFVAAASNLRSHNFHIAKKSRWDVQSIAGRIVPAIATTNAIVAGLQTVNLYHVLEQVMLQEKKEEKQAANGTTHTNGVAPHSDDKRSGTQQISLINSKCRNAWLQLWDSKQSKLVIGERLSAPRPDCVACSSPPARVTITDMDWTIGDFVATVIQGALQVKEPVVYFNNDPIWQHQYDDEEDDMDDDNCPEMSLSGRGLYDGCIIDINDLSDWTPVEPTDDNPMGKEYKSFNCVVFADVSVGSCPKGFRIDRPPKFKPPPPTPAPPAAENGSTPTGGVKRPRDEANGEASGLPAAKKGKSDSASSSAAAAAGGGVGEGGESVHDAIMIDDDGDHSYKAAVPAKPHQGEGDTVADAMVVDD</sequence>
<proteinExistence type="inferred from homology"/>
<evidence type="ECO:0000313" key="12">
    <source>
        <dbReference type="EMBL" id="CEL94275.1"/>
    </source>
</evidence>
<evidence type="ECO:0000259" key="11">
    <source>
        <dbReference type="Pfam" id="PF14732"/>
    </source>
</evidence>
<feature type="domain" description="Ubiquitin-activating enzyme SCCH" evidence="10">
    <location>
        <begin position="320"/>
        <end position="373"/>
    </location>
</feature>
<feature type="region of interest" description="Disordered" evidence="8">
    <location>
        <begin position="415"/>
        <end position="437"/>
    </location>
</feature>
<dbReference type="PhylomeDB" id="A0A0G4EFX0"/>
<feature type="compositionally biased region" description="Pro residues" evidence="8">
    <location>
        <begin position="606"/>
        <end position="616"/>
    </location>
</feature>
<keyword evidence="6" id="KW-0862">Zinc</keyword>
<feature type="compositionally biased region" description="Low complexity" evidence="8">
    <location>
        <begin position="651"/>
        <end position="660"/>
    </location>
</feature>
<dbReference type="SUPFAM" id="SSF69572">
    <property type="entry name" value="Activating enzymes of the ubiquitin-like proteins"/>
    <property type="match status" value="1"/>
</dbReference>
<feature type="region of interest" description="Disordered" evidence="8">
    <location>
        <begin position="598"/>
        <end position="703"/>
    </location>
</feature>
<dbReference type="OrthoDB" id="10252231at2759"/>
<evidence type="ECO:0000256" key="1">
    <source>
        <dbReference type="ARBA" id="ARBA00004718"/>
    </source>
</evidence>
<dbReference type="GO" id="GO:0005737">
    <property type="term" value="C:cytoplasm"/>
    <property type="evidence" value="ECO:0007669"/>
    <property type="project" value="TreeGrafter"/>
</dbReference>
<dbReference type="VEuPathDB" id="CryptoDB:Vbra_3711"/>
<accession>A0A0G4EFX0</accession>
<dbReference type="GO" id="GO:0016925">
    <property type="term" value="P:protein sumoylation"/>
    <property type="evidence" value="ECO:0007669"/>
    <property type="project" value="UniProtKB-UniPathway"/>
</dbReference>
<dbReference type="Pfam" id="PF00899">
    <property type="entry name" value="ThiF"/>
    <property type="match status" value="1"/>
</dbReference>
<dbReference type="FunFam" id="3.50.50.80:FF:000004">
    <property type="entry name" value="Ubiquitin-activating enzyme E1-like"/>
    <property type="match status" value="1"/>
</dbReference>
<name>A0A0G4EFX0_VITBC</name>
<dbReference type="InterPro" id="IPR042449">
    <property type="entry name" value="Ub-E1_IAD_1"/>
</dbReference>
<dbReference type="FunCoup" id="A0A0G4EFX0">
    <property type="interactions" value="735"/>
</dbReference>
<evidence type="ECO:0000256" key="5">
    <source>
        <dbReference type="ARBA" id="ARBA00022786"/>
    </source>
</evidence>
<evidence type="ECO:0000313" key="13">
    <source>
        <dbReference type="Proteomes" id="UP000041254"/>
    </source>
</evidence>
<dbReference type="PANTHER" id="PTHR10953">
    <property type="entry name" value="UBIQUITIN-ACTIVATING ENZYME E1"/>
    <property type="match status" value="1"/>
</dbReference>
<dbReference type="EMBL" id="CDMY01000214">
    <property type="protein sequence ID" value="CEL94275.1"/>
    <property type="molecule type" value="Genomic_DNA"/>
</dbReference>
<evidence type="ECO:0000256" key="6">
    <source>
        <dbReference type="ARBA" id="ARBA00022833"/>
    </source>
</evidence>
<dbReference type="Gene3D" id="1.10.10.520">
    <property type="entry name" value="Ubiquitin activating enzymes (Uba3). Chain: B, domain 2"/>
    <property type="match status" value="1"/>
</dbReference>
<keyword evidence="7" id="KW-0067">ATP-binding</keyword>
<keyword evidence="3" id="KW-0479">Metal-binding</keyword>
<dbReference type="InterPro" id="IPR000594">
    <property type="entry name" value="ThiF_NAD_FAD-bd"/>
</dbReference>
<dbReference type="GO" id="GO:0005524">
    <property type="term" value="F:ATP binding"/>
    <property type="evidence" value="ECO:0007669"/>
    <property type="project" value="UniProtKB-KW"/>
</dbReference>
<dbReference type="InParanoid" id="A0A0G4EFX0"/>
<evidence type="ECO:0000256" key="7">
    <source>
        <dbReference type="ARBA" id="ARBA00022840"/>
    </source>
</evidence>
<dbReference type="InterPro" id="IPR023318">
    <property type="entry name" value="Ub_act_enz_dom_a_sf"/>
</dbReference>
<feature type="domain" description="THIF-type NAD/FAD binding fold" evidence="9">
    <location>
        <begin position="11"/>
        <end position="418"/>
    </location>
</feature>
<dbReference type="PANTHER" id="PTHR10953:SF5">
    <property type="entry name" value="SUMO-ACTIVATING ENZYME SUBUNIT 2"/>
    <property type="match status" value="1"/>
</dbReference>
<reference evidence="12 13" key="1">
    <citation type="submission" date="2014-11" db="EMBL/GenBank/DDBJ databases">
        <authorList>
            <person name="Zhu J."/>
            <person name="Qi W."/>
            <person name="Song R."/>
        </authorList>
    </citation>
    <scope>NUCLEOTIDE SEQUENCE [LARGE SCALE GENOMIC DNA]</scope>
</reference>
<keyword evidence="4" id="KW-0547">Nucleotide-binding</keyword>
<evidence type="ECO:0000256" key="8">
    <source>
        <dbReference type="SAM" id="MobiDB-lite"/>
    </source>
</evidence>
<dbReference type="InterPro" id="IPR019572">
    <property type="entry name" value="UBA_E1_SCCH"/>
</dbReference>
<evidence type="ECO:0000256" key="3">
    <source>
        <dbReference type="ARBA" id="ARBA00022723"/>
    </source>
</evidence>
<evidence type="ECO:0000256" key="4">
    <source>
        <dbReference type="ARBA" id="ARBA00022741"/>
    </source>
</evidence>
<dbReference type="OMA" id="CKEACKC"/>
<gene>
    <name evidence="12" type="ORF">Vbra_3711</name>
</gene>
<dbReference type="GO" id="GO:0046872">
    <property type="term" value="F:metal ion binding"/>
    <property type="evidence" value="ECO:0007669"/>
    <property type="project" value="UniProtKB-KW"/>
</dbReference>